<feature type="non-terminal residue" evidence="2">
    <location>
        <position position="110"/>
    </location>
</feature>
<dbReference type="PANTHER" id="PTHR23232:SF162">
    <property type="entry name" value="ZINC FINGER PROTEIN 662"/>
    <property type="match status" value="1"/>
</dbReference>
<accession>A0A5J5MTJ4</accession>
<dbReference type="GO" id="GO:0006355">
    <property type="term" value="P:regulation of DNA-templated transcription"/>
    <property type="evidence" value="ECO:0007669"/>
    <property type="project" value="InterPro"/>
</dbReference>
<dbReference type="InterPro" id="IPR050169">
    <property type="entry name" value="Krueppel_C2H2_ZnF"/>
</dbReference>
<feature type="domain" description="KRAB" evidence="1">
    <location>
        <begin position="3"/>
        <end position="94"/>
    </location>
</feature>
<evidence type="ECO:0000259" key="1">
    <source>
        <dbReference type="PROSITE" id="PS50805"/>
    </source>
</evidence>
<evidence type="ECO:0000313" key="3">
    <source>
        <dbReference type="Proteomes" id="UP000326062"/>
    </source>
</evidence>
<keyword evidence="3" id="KW-1185">Reference proteome</keyword>
<gene>
    <name evidence="2" type="ORF">FD755_005412</name>
</gene>
<dbReference type="Gene3D" id="6.10.140.140">
    <property type="match status" value="1"/>
</dbReference>
<name>A0A5J5MTJ4_MUNRE</name>
<protein>
    <recommendedName>
        <fullName evidence="1">KRAB domain-containing protein</fullName>
    </recommendedName>
</protein>
<dbReference type="SMART" id="SM00349">
    <property type="entry name" value="KRAB"/>
    <property type="match status" value="1"/>
</dbReference>
<dbReference type="InterPro" id="IPR001909">
    <property type="entry name" value="KRAB"/>
</dbReference>
<dbReference type="AlphaFoldDB" id="A0A5J5MTJ4"/>
<dbReference type="SUPFAM" id="SSF109640">
    <property type="entry name" value="KRAB domain (Kruppel-associated box)"/>
    <property type="match status" value="1"/>
</dbReference>
<reference evidence="2 3" key="1">
    <citation type="submission" date="2019-06" db="EMBL/GenBank/DDBJ databases">
        <title>Discovery of a novel chromosome fission-fusion reversal in muntjac.</title>
        <authorList>
            <person name="Mudd A.B."/>
            <person name="Bredeson J.V."/>
            <person name="Baum R."/>
            <person name="Hockemeyer D."/>
            <person name="Rokhsar D.S."/>
        </authorList>
    </citation>
    <scope>NUCLEOTIDE SEQUENCE [LARGE SCALE GENOMIC DNA]</scope>
    <source>
        <strain evidence="2">UCam_UCB_Mr</strain>
        <tissue evidence="2">Fibroblast cell line</tissue>
    </source>
</reference>
<comment type="caution">
    <text evidence="2">The sequence shown here is derived from an EMBL/GenBank/DDBJ whole genome shotgun (WGS) entry which is preliminary data.</text>
</comment>
<dbReference type="InterPro" id="IPR036051">
    <property type="entry name" value="KRAB_dom_sf"/>
</dbReference>
<dbReference type="PROSITE" id="PS50805">
    <property type="entry name" value="KRAB"/>
    <property type="match status" value="1"/>
</dbReference>
<dbReference type="Proteomes" id="UP000326062">
    <property type="component" value="Chromosome 2"/>
</dbReference>
<evidence type="ECO:0000313" key="2">
    <source>
        <dbReference type="EMBL" id="KAB0383495.1"/>
    </source>
</evidence>
<organism evidence="2 3">
    <name type="scientific">Muntiacus reevesi</name>
    <name type="common">Reeves' muntjac</name>
    <name type="synonym">Cervus reevesi</name>
    <dbReference type="NCBI Taxonomy" id="9886"/>
    <lineage>
        <taxon>Eukaryota</taxon>
        <taxon>Metazoa</taxon>
        <taxon>Chordata</taxon>
        <taxon>Craniata</taxon>
        <taxon>Vertebrata</taxon>
        <taxon>Euteleostomi</taxon>
        <taxon>Mammalia</taxon>
        <taxon>Eutheria</taxon>
        <taxon>Laurasiatheria</taxon>
        <taxon>Artiodactyla</taxon>
        <taxon>Ruminantia</taxon>
        <taxon>Pecora</taxon>
        <taxon>Cervidae</taxon>
        <taxon>Muntiacinae</taxon>
        <taxon>Muntiacus</taxon>
    </lineage>
</organism>
<dbReference type="CDD" id="cd07765">
    <property type="entry name" value="KRAB_A-box"/>
    <property type="match status" value="1"/>
</dbReference>
<sequence>EPVTSEDMAVCFTQNQWASLDSAQRALCREVMLGNYANIDSLLERGEAPGDPNPWEAEVLRGNCTVTWEDPPTFFPFGELHAASKCQMGIQTGSLTRGFTFKAQVLRQVW</sequence>
<feature type="non-terminal residue" evidence="2">
    <location>
        <position position="1"/>
    </location>
</feature>
<proteinExistence type="predicted"/>
<dbReference type="PANTHER" id="PTHR23232">
    <property type="entry name" value="KRAB DOMAIN C2H2 ZINC FINGER"/>
    <property type="match status" value="1"/>
</dbReference>
<dbReference type="Pfam" id="PF01352">
    <property type="entry name" value="KRAB"/>
    <property type="match status" value="1"/>
</dbReference>
<dbReference type="EMBL" id="VCEB01000002">
    <property type="protein sequence ID" value="KAB0383495.1"/>
    <property type="molecule type" value="Genomic_DNA"/>
</dbReference>